<dbReference type="InterPro" id="IPR045156">
    <property type="entry name" value="Vac8"/>
</dbReference>
<comment type="caution">
    <text evidence="4">The sequence shown here is derived from an EMBL/GenBank/DDBJ whole genome shotgun (WGS) entry which is preliminary data.</text>
</comment>
<reference evidence="4 5" key="1">
    <citation type="submission" date="2024-09" db="EMBL/GenBank/DDBJ databases">
        <title>Chromosome-scale assembly of Riccia sorocarpa.</title>
        <authorList>
            <person name="Paukszto L."/>
        </authorList>
    </citation>
    <scope>NUCLEOTIDE SEQUENCE [LARGE SCALE GENOMIC DNA]</scope>
    <source>
        <strain evidence="4">LP-2024</strain>
        <tissue evidence="4">Aerial parts of the thallus</tissue>
    </source>
</reference>
<evidence type="ECO:0000256" key="2">
    <source>
        <dbReference type="ARBA" id="ARBA00022737"/>
    </source>
</evidence>
<dbReference type="Proteomes" id="UP001633002">
    <property type="component" value="Unassembled WGS sequence"/>
</dbReference>
<feature type="region of interest" description="Disordered" evidence="3">
    <location>
        <begin position="33"/>
        <end position="53"/>
    </location>
</feature>
<name>A0ABD3HFK3_9MARC</name>
<dbReference type="PANTHER" id="PTHR47249">
    <property type="entry name" value="VACUOLAR PROTEIN 8"/>
    <property type="match status" value="1"/>
</dbReference>
<proteinExistence type="inferred from homology"/>
<sequence>MKFSLSLRNNLAGRGTETKKMAVGFTMGDKECLSTNGRAEDRSSKDKAAERQDGSNQVIWNVKGVSRSHSFLKGVLSLLSKPAQSLLLLMSVCKGPSVPEEVLQVMYDFKHQKFKQEKADFLEVQKELEASKLVVVHSSPCEWNDRDSKMTRGFWSLSNQHGNSLREEMKEETESVMRVLFGVNFDIDAPMEEVGDNEEVLIRILICLYFSQGRTEKTLAQRLDATARGVAVEPLMWLLPENQRNQLQEPGFKWNDATASRAREVILGFICKGSIEDSHLRHLLMMKFSRRATCWALGLMFADSQTHIHNEKPCDMIKTVVGFLARFRYLHLADNLALVLCLLEQLSSDQKKEQCVVIDNFTPFLKNLRNIVEKTRSSFGNDLIAASITATVLLQWLLTKHDNGERVSTVVESIAVLLQSLVPEEVAALFWNTHGFWGPGTLEEVAAAGHLINTSLKQTMSLDVPQISEAATSLLELLRPFSNGRPSHQLKGELVRALSSLPSDQLGMPLLDHRGALNELVRLFLEDDEAEVREQSAQILWDFAANGLDTFAACREKSPSLRFYDLLDSMGKEPRSKVEHAVAIALLVISNSHSAPDPYIGIFRRRHPSVLNQLMIIPSMVQKGTQERIEKVSSSIGSDATALATCALFCLSKIYPQPLWEGDALTYILMALVSLIDMKASPDLQQLAAESLANLADNSTIRQRVANWRGFVDRVLRGSFDILSQDHQKHYLVQEQTARAIANLCVTRSLADIVECYPGACRILCDLHKWLEFKFALGRHAARALSLIHRRDTSCEGKSYQLRSSKDETDRLLKEAEIPHWLFGSRPMS</sequence>
<dbReference type="PANTHER" id="PTHR47249:SF1">
    <property type="entry name" value="VACUOLAR PROTEIN 8"/>
    <property type="match status" value="1"/>
</dbReference>
<gene>
    <name evidence="4" type="ORF">R1sor_016482</name>
</gene>
<dbReference type="InterPro" id="IPR011989">
    <property type="entry name" value="ARM-like"/>
</dbReference>
<keyword evidence="2" id="KW-0677">Repeat</keyword>
<comment type="similarity">
    <text evidence="1">Belongs to the beta-catenin family.</text>
</comment>
<protein>
    <recommendedName>
        <fullName evidence="6">ARM repeat superfamily protein</fullName>
    </recommendedName>
</protein>
<dbReference type="SUPFAM" id="SSF48371">
    <property type="entry name" value="ARM repeat"/>
    <property type="match status" value="2"/>
</dbReference>
<dbReference type="EMBL" id="JBJQOH010000004">
    <property type="protein sequence ID" value="KAL3690173.1"/>
    <property type="molecule type" value="Genomic_DNA"/>
</dbReference>
<accession>A0ABD3HFK3</accession>
<dbReference type="AlphaFoldDB" id="A0ABD3HFK3"/>
<evidence type="ECO:0000256" key="3">
    <source>
        <dbReference type="SAM" id="MobiDB-lite"/>
    </source>
</evidence>
<evidence type="ECO:0000256" key="1">
    <source>
        <dbReference type="ARBA" id="ARBA00005462"/>
    </source>
</evidence>
<keyword evidence="5" id="KW-1185">Reference proteome</keyword>
<dbReference type="InterPro" id="IPR016024">
    <property type="entry name" value="ARM-type_fold"/>
</dbReference>
<dbReference type="Gene3D" id="1.25.10.10">
    <property type="entry name" value="Leucine-rich Repeat Variant"/>
    <property type="match status" value="2"/>
</dbReference>
<evidence type="ECO:0008006" key="6">
    <source>
        <dbReference type="Google" id="ProtNLM"/>
    </source>
</evidence>
<evidence type="ECO:0000313" key="5">
    <source>
        <dbReference type="Proteomes" id="UP001633002"/>
    </source>
</evidence>
<evidence type="ECO:0000313" key="4">
    <source>
        <dbReference type="EMBL" id="KAL3690173.1"/>
    </source>
</evidence>
<organism evidence="4 5">
    <name type="scientific">Riccia sorocarpa</name>
    <dbReference type="NCBI Taxonomy" id="122646"/>
    <lineage>
        <taxon>Eukaryota</taxon>
        <taxon>Viridiplantae</taxon>
        <taxon>Streptophyta</taxon>
        <taxon>Embryophyta</taxon>
        <taxon>Marchantiophyta</taxon>
        <taxon>Marchantiopsida</taxon>
        <taxon>Marchantiidae</taxon>
        <taxon>Marchantiales</taxon>
        <taxon>Ricciaceae</taxon>
        <taxon>Riccia</taxon>
    </lineage>
</organism>